<evidence type="ECO:0000313" key="3">
    <source>
        <dbReference type="EMBL" id="MBA5628795.1"/>
    </source>
</evidence>
<accession>A0A838ZPL5</accession>
<sequence length="308" mass="35140">MSEKDPIEELFRENQHGLDEKPRDLIWDRIEERLDEKSVVKKKPNFWKYGAAASVVVGLTIGIWAILNNQNQVKSEMAVPQMVLEESVEINEENASEILDRLEENQDAIVLHETKEALPEAEMEAPKIRQTKPEPTVEKESNLEDRLETYAEKTAPAIVSAAPAMESPKKAKESEAIVFRGETPEQKEGNYVLRNKSEISDYELDESRRLGNSAFGTTDSPHQMLTHQISIPVKNVWIKYDVISLNDSLIVFENQNVAYPTQIKFQSKKDSVQVIYSGKNSKKNSTESKIIQKFVNQNKLNLRSQIIE</sequence>
<dbReference type="Proteomes" id="UP000552241">
    <property type="component" value="Unassembled WGS sequence"/>
</dbReference>
<keyword evidence="4" id="KW-1185">Reference proteome</keyword>
<dbReference type="RefSeq" id="WP_182042379.1">
    <property type="nucleotide sequence ID" value="NZ_JACDZE010000001.1"/>
</dbReference>
<dbReference type="EMBL" id="JACDZE010000001">
    <property type="protein sequence ID" value="MBA5628795.1"/>
    <property type="molecule type" value="Genomic_DNA"/>
</dbReference>
<evidence type="ECO:0000256" key="1">
    <source>
        <dbReference type="SAM" id="MobiDB-lite"/>
    </source>
</evidence>
<feature type="transmembrane region" description="Helical" evidence="2">
    <location>
        <begin position="46"/>
        <end position="67"/>
    </location>
</feature>
<feature type="region of interest" description="Disordered" evidence="1">
    <location>
        <begin position="119"/>
        <end position="141"/>
    </location>
</feature>
<keyword evidence="2" id="KW-1133">Transmembrane helix</keyword>
<evidence type="ECO:0000256" key="2">
    <source>
        <dbReference type="SAM" id="Phobius"/>
    </source>
</evidence>
<keyword evidence="2" id="KW-0812">Transmembrane</keyword>
<organism evidence="3 4">
    <name type="scientific">Moheibacter lacus</name>
    <dbReference type="NCBI Taxonomy" id="2745851"/>
    <lineage>
        <taxon>Bacteria</taxon>
        <taxon>Pseudomonadati</taxon>
        <taxon>Bacteroidota</taxon>
        <taxon>Flavobacteriia</taxon>
        <taxon>Flavobacteriales</taxon>
        <taxon>Weeksellaceae</taxon>
        <taxon>Moheibacter</taxon>
    </lineage>
</organism>
<dbReference type="AlphaFoldDB" id="A0A838ZPL5"/>
<proteinExistence type="predicted"/>
<comment type="caution">
    <text evidence="3">The sequence shown here is derived from an EMBL/GenBank/DDBJ whole genome shotgun (WGS) entry which is preliminary data.</text>
</comment>
<reference evidence="3 4" key="1">
    <citation type="submission" date="2020-07" db="EMBL/GenBank/DDBJ databases">
        <title>Moheibacter lacus sp. nov., a member of the family Flavobacteriaceae isolated from freshwater lake sediment.</title>
        <authorList>
            <person name="Liu Y."/>
        </authorList>
    </citation>
    <scope>NUCLEOTIDE SEQUENCE [LARGE SCALE GENOMIC DNA]</scope>
    <source>
        <strain evidence="3 4">BDHS18</strain>
    </source>
</reference>
<protein>
    <submittedName>
        <fullName evidence="3">Uncharacterized protein</fullName>
    </submittedName>
</protein>
<keyword evidence="2" id="KW-0472">Membrane</keyword>
<gene>
    <name evidence="3" type="ORF">HU137_03300</name>
</gene>
<evidence type="ECO:0000313" key="4">
    <source>
        <dbReference type="Proteomes" id="UP000552241"/>
    </source>
</evidence>
<name>A0A838ZPL5_9FLAO</name>